<gene>
    <name evidence="16" type="ORF">EWM64_g10157</name>
</gene>
<dbReference type="InterPro" id="IPR011011">
    <property type="entry name" value="Znf_FYVE_PHD"/>
</dbReference>
<dbReference type="PRINTS" id="PR00122">
    <property type="entry name" value="VACATPASE"/>
</dbReference>
<dbReference type="InterPro" id="IPR023780">
    <property type="entry name" value="Chromo_domain"/>
</dbReference>
<reference evidence="16 17" key="1">
    <citation type="submission" date="2019-02" db="EMBL/GenBank/DDBJ databases">
        <title>Genome sequencing of the rare red list fungi Hericium alpestre (H. flagellum).</title>
        <authorList>
            <person name="Buettner E."/>
            <person name="Kellner H."/>
        </authorList>
    </citation>
    <scope>NUCLEOTIDE SEQUENCE [LARGE SCALE GENOMIC DNA]</scope>
    <source>
        <strain evidence="16 17">DSM 108284</strain>
    </source>
</reference>
<evidence type="ECO:0000256" key="9">
    <source>
        <dbReference type="ARBA" id="ARBA00023065"/>
    </source>
</evidence>
<dbReference type="SMART" id="SM00249">
    <property type="entry name" value="PHD"/>
    <property type="match status" value="1"/>
</dbReference>
<protein>
    <recommendedName>
        <fullName evidence="15">Chromo domain-containing protein</fullName>
    </recommendedName>
</protein>
<dbReference type="GO" id="GO:0005774">
    <property type="term" value="C:vacuolar membrane"/>
    <property type="evidence" value="ECO:0007669"/>
    <property type="project" value="UniProtKB-ARBA"/>
</dbReference>
<keyword evidence="5" id="KW-0479">Metal-binding</keyword>
<dbReference type="Gene3D" id="1.20.120.610">
    <property type="entry name" value="lithium bound rotor ring of v- atpase"/>
    <property type="match status" value="1"/>
</dbReference>
<dbReference type="InterPro" id="IPR013083">
    <property type="entry name" value="Znf_RING/FYVE/PHD"/>
</dbReference>
<comment type="caution">
    <text evidence="16">The sequence shown here is derived from an EMBL/GenBank/DDBJ whole genome shotgun (WGS) entry which is preliminary data.</text>
</comment>
<dbReference type="Gene3D" id="2.40.50.40">
    <property type="match status" value="1"/>
</dbReference>
<dbReference type="GO" id="GO:0008270">
    <property type="term" value="F:zinc ion binding"/>
    <property type="evidence" value="ECO:0007669"/>
    <property type="project" value="UniProtKB-KW"/>
</dbReference>
<evidence type="ECO:0000256" key="10">
    <source>
        <dbReference type="ARBA" id="ARBA00023136"/>
    </source>
</evidence>
<dbReference type="GO" id="GO:0046961">
    <property type="term" value="F:proton-transporting ATPase activity, rotational mechanism"/>
    <property type="evidence" value="ECO:0007669"/>
    <property type="project" value="InterPro"/>
</dbReference>
<evidence type="ECO:0000256" key="6">
    <source>
        <dbReference type="ARBA" id="ARBA00022771"/>
    </source>
</evidence>
<evidence type="ECO:0000256" key="13">
    <source>
        <dbReference type="RuleBase" id="RU363060"/>
    </source>
</evidence>
<dbReference type="Gene3D" id="3.30.40.10">
    <property type="entry name" value="Zinc/RING finger domain, C3HC4 (zinc finger)"/>
    <property type="match status" value="1"/>
</dbReference>
<feature type="domain" description="Chromo" evidence="15">
    <location>
        <begin position="125"/>
        <end position="191"/>
    </location>
</feature>
<evidence type="ECO:0000256" key="7">
    <source>
        <dbReference type="ARBA" id="ARBA00022833"/>
    </source>
</evidence>
<dbReference type="Pfam" id="PF00137">
    <property type="entry name" value="ATP-synt_C"/>
    <property type="match status" value="1"/>
</dbReference>
<evidence type="ECO:0000313" key="17">
    <source>
        <dbReference type="Proteomes" id="UP000298061"/>
    </source>
</evidence>
<dbReference type="PROSITE" id="PS50013">
    <property type="entry name" value="CHROMO_2"/>
    <property type="match status" value="1"/>
</dbReference>
<dbReference type="Proteomes" id="UP000298061">
    <property type="component" value="Unassembled WGS sequence"/>
</dbReference>
<dbReference type="InterPro" id="IPR000245">
    <property type="entry name" value="ATPase_proteolipid_csu"/>
</dbReference>
<feature type="region of interest" description="Disordered" evidence="14">
    <location>
        <begin position="1"/>
        <end position="24"/>
    </location>
</feature>
<accession>A0A4Y9ZIK0</accession>
<dbReference type="OrthoDB" id="436852at2759"/>
<comment type="function">
    <text evidence="13">Proton-conducting pore forming of the V0 complex of vacuolar(H+)-ATPase (V-ATPase), a multisubunit enzyme composed of a peripheral complex (V1) that hydrolyzes ATP and a membrane integral complex (V0) that translocates protons. V-ATPase is responsible for acidifying and maintaining the pH of intracellular compartments.</text>
</comment>
<evidence type="ECO:0000256" key="8">
    <source>
        <dbReference type="ARBA" id="ARBA00022989"/>
    </source>
</evidence>
<dbReference type="AlphaFoldDB" id="A0A4Y9ZIK0"/>
<keyword evidence="3 13" id="KW-0813">Transport</keyword>
<evidence type="ECO:0000256" key="12">
    <source>
        <dbReference type="ARBA" id="ARBA00046480"/>
    </source>
</evidence>
<dbReference type="GO" id="GO:0033179">
    <property type="term" value="C:proton-transporting V-type ATPase, V0 domain"/>
    <property type="evidence" value="ECO:0007669"/>
    <property type="project" value="InterPro"/>
</dbReference>
<proteinExistence type="inferred from homology"/>
<dbReference type="InterPro" id="IPR002379">
    <property type="entry name" value="ATPase_proteolipid_c-like_dom"/>
</dbReference>
<evidence type="ECO:0000256" key="11">
    <source>
        <dbReference type="ARBA" id="ARBA00045519"/>
    </source>
</evidence>
<dbReference type="InterPro" id="IPR001965">
    <property type="entry name" value="Znf_PHD"/>
</dbReference>
<dbReference type="Pfam" id="PF00628">
    <property type="entry name" value="PHD"/>
    <property type="match status" value="1"/>
</dbReference>
<name>A0A4Y9ZIK0_9AGAM</name>
<dbReference type="InterPro" id="IPR016197">
    <property type="entry name" value="Chromo-like_dom_sf"/>
</dbReference>
<evidence type="ECO:0000256" key="1">
    <source>
        <dbReference type="ARBA" id="ARBA00004141"/>
    </source>
</evidence>
<feature type="transmembrane region" description="Helical" evidence="13">
    <location>
        <begin position="270"/>
        <end position="291"/>
    </location>
</feature>
<comment type="subunit">
    <text evidence="12 13">V-ATPase is a heteromultimeric enzyme composed of a peripheral catalytic V1 complex (components A to H) attached to an integral membrane V0 proton pore complex (components: a, c, c', c'', d, e, f and VOA1). The decameric c-ring forms the proton-conducting pore, and is composed of eight proteolipid subunits c, one subunit c' and one subunit c''.</text>
</comment>
<comment type="function">
    <text evidence="11">Proton-conducting pore forming subunit of the V0 complex of vacuolar(H+)-ATPase (V-ATPase), a multisubunit enzyme composed of a peripheral complex (V1) that hydrolyzes ATP and a membrane integral complex (V0) that translocates protons. V-ATPase is responsible for acidifying and maintaining the pH of intracellular compartments.</text>
</comment>
<keyword evidence="8 13" id="KW-1133">Transmembrane helix</keyword>
<keyword evidence="9 13" id="KW-0406">Ion transport</keyword>
<evidence type="ECO:0000256" key="4">
    <source>
        <dbReference type="ARBA" id="ARBA00022692"/>
    </source>
</evidence>
<feature type="non-terminal residue" evidence="16">
    <location>
        <position position="1"/>
    </location>
</feature>
<dbReference type="GO" id="GO:0006338">
    <property type="term" value="P:chromatin remodeling"/>
    <property type="evidence" value="ECO:0007669"/>
    <property type="project" value="UniProtKB-ARBA"/>
</dbReference>
<evidence type="ECO:0000259" key="15">
    <source>
        <dbReference type="PROSITE" id="PS50013"/>
    </source>
</evidence>
<evidence type="ECO:0000256" key="2">
    <source>
        <dbReference type="ARBA" id="ARBA00007296"/>
    </source>
</evidence>
<keyword evidence="7" id="KW-0862">Zinc</keyword>
<dbReference type="SUPFAM" id="SSF57903">
    <property type="entry name" value="FYVE/PHD zinc finger"/>
    <property type="match status" value="1"/>
</dbReference>
<comment type="caution">
    <text evidence="13">Lacks conserved residue(s) required for the propagation of feature annotation.</text>
</comment>
<evidence type="ECO:0000256" key="5">
    <source>
        <dbReference type="ARBA" id="ARBA00022723"/>
    </source>
</evidence>
<dbReference type="SMART" id="SM00298">
    <property type="entry name" value="CHROMO"/>
    <property type="match status" value="1"/>
</dbReference>
<keyword evidence="4 13" id="KW-0812">Transmembrane</keyword>
<dbReference type="SUPFAM" id="SSF54160">
    <property type="entry name" value="Chromo domain-like"/>
    <property type="match status" value="1"/>
</dbReference>
<keyword evidence="6" id="KW-0863">Zinc-finger</keyword>
<comment type="similarity">
    <text evidence="2 13">Belongs to the V-ATPase proteolipid subunit family.</text>
</comment>
<keyword evidence="17" id="KW-1185">Reference proteome</keyword>
<dbReference type="InterPro" id="IPR035921">
    <property type="entry name" value="F/V-ATP_Csub_sf"/>
</dbReference>
<dbReference type="EMBL" id="SFCI01002478">
    <property type="protein sequence ID" value="TFY73857.1"/>
    <property type="molecule type" value="Genomic_DNA"/>
</dbReference>
<dbReference type="STRING" id="135208.A0A4Y9ZIK0"/>
<dbReference type="InterPro" id="IPR019787">
    <property type="entry name" value="Znf_PHD-finger"/>
</dbReference>
<dbReference type="Pfam" id="PF00385">
    <property type="entry name" value="Chromo"/>
    <property type="match status" value="1"/>
</dbReference>
<evidence type="ECO:0000313" key="16">
    <source>
        <dbReference type="EMBL" id="TFY73857.1"/>
    </source>
</evidence>
<organism evidence="16 17">
    <name type="scientific">Hericium alpestre</name>
    <dbReference type="NCBI Taxonomy" id="135208"/>
    <lineage>
        <taxon>Eukaryota</taxon>
        <taxon>Fungi</taxon>
        <taxon>Dikarya</taxon>
        <taxon>Basidiomycota</taxon>
        <taxon>Agaricomycotina</taxon>
        <taxon>Agaricomycetes</taxon>
        <taxon>Russulales</taxon>
        <taxon>Hericiaceae</taxon>
        <taxon>Hericium</taxon>
    </lineage>
</organism>
<comment type="subcellular location">
    <subcellularLocation>
        <location evidence="1">Membrane</location>
        <topology evidence="1">Multi-pass membrane protein</topology>
    </subcellularLocation>
</comment>
<feature type="compositionally biased region" description="Basic residues" evidence="14">
    <location>
        <begin position="1"/>
        <end position="17"/>
    </location>
</feature>
<dbReference type="InterPro" id="IPR000953">
    <property type="entry name" value="Chromo/chromo_shadow_dom"/>
</dbReference>
<keyword evidence="10 13" id="KW-0472">Membrane</keyword>
<sequence length="303" mass="33397">ASKKKRAASAGGRKRRKTELGQVKVEKEGKGRKVKGVVWPKAIEGGARQFVQCDGCHTWYHYACVAIEADDPRLEEDATFHCPKCIAFPENVIRRKPKHLEKEDHNVPAMCARPGCTNQAHQDEYFVERIIGRQLVSSVGAKTGDTYLWLVKWLGYHVSQASWTLEDDMGDVPELISEFEDAARAEAHDLDTSAEVLLQEAIDGGWKKAARNTAMSICPPYAPFFGFAGVASSQRADDIQHCGRCVRDVEGGHWHRRAGQFKPELIMKSLIPVVMSGIIAVYGLVVSVLIAGGRASSPLNMVA</sequence>
<evidence type="ECO:0000256" key="3">
    <source>
        <dbReference type="ARBA" id="ARBA00022448"/>
    </source>
</evidence>
<evidence type="ECO:0000256" key="14">
    <source>
        <dbReference type="SAM" id="MobiDB-lite"/>
    </source>
</evidence>